<gene>
    <name evidence="2" type="ORF">BXT86_02815</name>
</gene>
<accession>A0A1V4QGJ5</accession>
<dbReference type="InterPro" id="IPR052544">
    <property type="entry name" value="Bacteriocin_Proc_Enz"/>
</dbReference>
<comment type="caution">
    <text evidence="2">The sequence shown here is derived from an EMBL/GenBank/DDBJ whole genome shotgun (WGS) entry which is preliminary data.</text>
</comment>
<dbReference type="GO" id="GO:0016491">
    <property type="term" value="F:oxidoreductase activity"/>
    <property type="evidence" value="ECO:0007669"/>
    <property type="project" value="InterPro"/>
</dbReference>
<name>A0A1V4QGJ5_UNCW3</name>
<dbReference type="SUPFAM" id="SSF55469">
    <property type="entry name" value="FMN-dependent nitroreductase-like"/>
    <property type="match status" value="1"/>
</dbReference>
<dbReference type="NCBIfam" id="TIGR03605">
    <property type="entry name" value="antibiot_sagB"/>
    <property type="match status" value="1"/>
</dbReference>
<dbReference type="Proteomes" id="UP000191663">
    <property type="component" value="Unassembled WGS sequence"/>
</dbReference>
<proteinExistence type="predicted"/>
<dbReference type="CDD" id="cd02142">
    <property type="entry name" value="McbC_SagB-like_oxidoreductase"/>
    <property type="match status" value="1"/>
</dbReference>
<evidence type="ECO:0000259" key="1">
    <source>
        <dbReference type="Pfam" id="PF00881"/>
    </source>
</evidence>
<dbReference type="PANTHER" id="PTHR43745">
    <property type="entry name" value="NITROREDUCTASE MJ1384-RELATED"/>
    <property type="match status" value="1"/>
</dbReference>
<dbReference type="InterPro" id="IPR000415">
    <property type="entry name" value="Nitroreductase-like"/>
</dbReference>
<dbReference type="InterPro" id="IPR029479">
    <property type="entry name" value="Nitroreductase"/>
</dbReference>
<dbReference type="InterPro" id="IPR020051">
    <property type="entry name" value="SagB-type_dehydrogenase"/>
</dbReference>
<protein>
    <recommendedName>
        <fullName evidence="1">Nitroreductase domain-containing protein</fullName>
    </recommendedName>
</protein>
<dbReference type="Gene3D" id="3.40.109.10">
    <property type="entry name" value="NADH Oxidase"/>
    <property type="match status" value="1"/>
</dbReference>
<dbReference type="PANTHER" id="PTHR43745:SF2">
    <property type="entry name" value="NITROREDUCTASE MJ1384-RELATED"/>
    <property type="match status" value="1"/>
</dbReference>
<sequence length="207" mass="23029">MFLKTFLLTIFLLSGGDMVKLPAPKFTDASIEVCIRNRRSIRNFKSKDLSLQEISNLLWAAQGITEKKYGFRSAPSAGATYPLIIFIAKSDGLFQYIPETHSLKIKSHNDLRPDIAEAALNQNFIKDAGMVMVITAIFERTTARYGKRGIRYVHNEVGHCAQNIHLEAVALGLGSVPIGAFDDQMLKELLGLSQEDPLYIIPVGYPE</sequence>
<dbReference type="EMBL" id="MUKB01000037">
    <property type="protein sequence ID" value="OPX18131.1"/>
    <property type="molecule type" value="Genomic_DNA"/>
</dbReference>
<organism evidence="2 3">
    <name type="scientific">candidate division WOR-3 bacterium 4484_100</name>
    <dbReference type="NCBI Taxonomy" id="1936077"/>
    <lineage>
        <taxon>Bacteria</taxon>
        <taxon>Bacteria division WOR-3</taxon>
    </lineage>
</organism>
<reference evidence="3" key="1">
    <citation type="submission" date="2017-01" db="EMBL/GenBank/DDBJ databases">
        <title>Novel pathways for hydrocarbon cycling and metabolic interdependencies in hydrothermal sediment communities.</title>
        <authorList>
            <person name="Dombrowski N."/>
            <person name="Seitz K."/>
            <person name="Teske A."/>
            <person name="Baker B."/>
        </authorList>
    </citation>
    <scope>NUCLEOTIDE SEQUENCE [LARGE SCALE GENOMIC DNA]</scope>
</reference>
<dbReference type="Pfam" id="PF00881">
    <property type="entry name" value="Nitroreductase"/>
    <property type="match status" value="1"/>
</dbReference>
<dbReference type="AlphaFoldDB" id="A0A1V4QGJ5"/>
<evidence type="ECO:0000313" key="2">
    <source>
        <dbReference type="EMBL" id="OPX18131.1"/>
    </source>
</evidence>
<feature type="domain" description="Nitroreductase" evidence="1">
    <location>
        <begin position="35"/>
        <end position="205"/>
    </location>
</feature>
<evidence type="ECO:0000313" key="3">
    <source>
        <dbReference type="Proteomes" id="UP000191663"/>
    </source>
</evidence>